<dbReference type="InterPro" id="IPR007685">
    <property type="entry name" value="RelA_SpoT"/>
</dbReference>
<dbReference type="Gene3D" id="1.10.287.860">
    <property type="entry name" value="Nucleotidyltransferase"/>
    <property type="match status" value="1"/>
</dbReference>
<dbReference type="GO" id="GO:0016301">
    <property type="term" value="F:kinase activity"/>
    <property type="evidence" value="ECO:0007669"/>
    <property type="project" value="UniProtKB-KW"/>
</dbReference>
<organism evidence="11 12">
    <name type="scientific">Cytobacillus oceanisediminis</name>
    <dbReference type="NCBI Taxonomy" id="665099"/>
    <lineage>
        <taxon>Bacteria</taxon>
        <taxon>Bacillati</taxon>
        <taxon>Bacillota</taxon>
        <taxon>Bacilli</taxon>
        <taxon>Bacillales</taxon>
        <taxon>Bacillaceae</taxon>
        <taxon>Cytobacillus</taxon>
    </lineage>
</organism>
<protein>
    <recommendedName>
        <fullName evidence="4">GTP diphosphokinase</fullName>
        <ecNumber evidence="4">2.7.6.5</ecNumber>
    </recommendedName>
</protein>
<dbReference type="EMBL" id="QGTW01000022">
    <property type="protein sequence ID" value="PWW19143.1"/>
    <property type="molecule type" value="Genomic_DNA"/>
</dbReference>
<dbReference type="Gene3D" id="3.30.460.10">
    <property type="entry name" value="Beta Polymerase, domain 2"/>
    <property type="match status" value="1"/>
</dbReference>
<keyword evidence="9" id="KW-0342">GTP-binding</keyword>
<dbReference type="EC" id="2.7.6.5" evidence="4"/>
<evidence type="ECO:0000259" key="10">
    <source>
        <dbReference type="SMART" id="SM00954"/>
    </source>
</evidence>
<dbReference type="GO" id="GO:0005524">
    <property type="term" value="F:ATP binding"/>
    <property type="evidence" value="ECO:0007669"/>
    <property type="project" value="UniProtKB-KW"/>
</dbReference>
<keyword evidence="8" id="KW-0067">ATP-binding</keyword>
<reference evidence="11 12" key="1">
    <citation type="submission" date="2018-05" db="EMBL/GenBank/DDBJ databases">
        <title>Freshwater and sediment microbial communities from various areas in North America, analyzing microbe dynamics in response to fracking.</title>
        <authorList>
            <person name="Lamendella R."/>
        </authorList>
    </citation>
    <scope>NUCLEOTIDE SEQUENCE [LARGE SCALE GENOMIC DNA]</scope>
    <source>
        <strain evidence="11 12">15_TX</strain>
    </source>
</reference>
<keyword evidence="7 11" id="KW-0418">Kinase</keyword>
<keyword evidence="6" id="KW-0547">Nucleotide-binding</keyword>
<dbReference type="RefSeq" id="WP_309044450.1">
    <property type="nucleotide sequence ID" value="NZ_QGTW01000022.1"/>
</dbReference>
<dbReference type="GO" id="GO:0008728">
    <property type="term" value="F:GTP diphosphokinase activity"/>
    <property type="evidence" value="ECO:0007669"/>
    <property type="project" value="UniProtKB-EC"/>
</dbReference>
<evidence type="ECO:0000256" key="2">
    <source>
        <dbReference type="ARBA" id="ARBA00007476"/>
    </source>
</evidence>
<evidence type="ECO:0000256" key="3">
    <source>
        <dbReference type="ARBA" id="ARBA00011881"/>
    </source>
</evidence>
<evidence type="ECO:0000256" key="7">
    <source>
        <dbReference type="ARBA" id="ARBA00022777"/>
    </source>
</evidence>
<dbReference type="Pfam" id="PF04607">
    <property type="entry name" value="RelA_SpoT"/>
    <property type="match status" value="1"/>
</dbReference>
<name>A0A2V2ZGP0_9BACI</name>
<feature type="domain" description="RelA/SpoT" evidence="10">
    <location>
        <begin position="60"/>
        <end position="181"/>
    </location>
</feature>
<evidence type="ECO:0000256" key="8">
    <source>
        <dbReference type="ARBA" id="ARBA00022840"/>
    </source>
</evidence>
<dbReference type="GO" id="GO:0015970">
    <property type="term" value="P:guanosine tetraphosphate biosynthetic process"/>
    <property type="evidence" value="ECO:0007669"/>
    <property type="project" value="UniProtKB-UniPathway"/>
</dbReference>
<comment type="pathway">
    <text evidence="1">Purine metabolism; ppGpp biosynthesis; ppGpp from GTP: step 1/2.</text>
</comment>
<dbReference type="PANTHER" id="PTHR47837">
    <property type="entry name" value="GTP PYROPHOSPHOKINASE YJBM"/>
    <property type="match status" value="1"/>
</dbReference>
<keyword evidence="5" id="KW-0808">Transferase</keyword>
<dbReference type="SUPFAM" id="SSF81301">
    <property type="entry name" value="Nucleotidyltransferase"/>
    <property type="match status" value="1"/>
</dbReference>
<dbReference type="AlphaFoldDB" id="A0A2V2ZGP0"/>
<dbReference type="InterPro" id="IPR052366">
    <property type="entry name" value="GTP_Pyrophosphokinase"/>
</dbReference>
<comment type="similarity">
    <text evidence="2">Belongs to the RelA/SpoT family.</text>
</comment>
<dbReference type="FunFam" id="1.10.287.860:FF:000001">
    <property type="entry name" value="GTP pyrophosphokinase YjbM"/>
    <property type="match status" value="1"/>
</dbReference>
<evidence type="ECO:0000256" key="4">
    <source>
        <dbReference type="ARBA" id="ARBA00013251"/>
    </source>
</evidence>
<proteinExistence type="inferred from homology"/>
<evidence type="ECO:0000313" key="11">
    <source>
        <dbReference type="EMBL" id="PWW19143.1"/>
    </source>
</evidence>
<dbReference type="UniPathway" id="UPA00908">
    <property type="reaction ID" value="UER00884"/>
</dbReference>
<evidence type="ECO:0000256" key="9">
    <source>
        <dbReference type="ARBA" id="ARBA00023134"/>
    </source>
</evidence>
<dbReference type="Proteomes" id="UP000247150">
    <property type="component" value="Unassembled WGS sequence"/>
</dbReference>
<evidence type="ECO:0000313" key="12">
    <source>
        <dbReference type="Proteomes" id="UP000247150"/>
    </source>
</evidence>
<comment type="caution">
    <text evidence="11">The sequence shown here is derived from an EMBL/GenBank/DDBJ whole genome shotgun (WGS) entry which is preliminary data.</text>
</comment>
<evidence type="ECO:0000256" key="5">
    <source>
        <dbReference type="ARBA" id="ARBA00022679"/>
    </source>
</evidence>
<evidence type="ECO:0000256" key="6">
    <source>
        <dbReference type="ARBA" id="ARBA00022741"/>
    </source>
</evidence>
<dbReference type="InterPro" id="IPR043519">
    <property type="entry name" value="NT_sf"/>
</dbReference>
<dbReference type="SMART" id="SM00954">
    <property type="entry name" value="RelA_SpoT"/>
    <property type="match status" value="1"/>
</dbReference>
<dbReference type="CDD" id="cd05399">
    <property type="entry name" value="NT_Rel-Spo_like"/>
    <property type="match status" value="1"/>
</dbReference>
<sequence>MHIQASLSFTSDVVVLQVKHWDLFLAPYKQAVEELKVKLKGMRSQFEMDSSHSPIEFVTGRVKPIASILDKANQKGIPLDKLESEMQDIAGVRMMCQFVDDIKRVVELLRQRNDFEIVEERDYISHKKASGYRSYHVVICYPVQTIKGEKKILAEIQIRTLAMNFWATVEHSLNYKYKGQFPEDIQMRLQRAAEAAFRLDEEMSLIRGEIQDAQAFFTRKREKQQKQDN</sequence>
<gene>
    <name evidence="11" type="ORF">DFO73_12233</name>
</gene>
<dbReference type="GO" id="GO:0005525">
    <property type="term" value="F:GTP binding"/>
    <property type="evidence" value="ECO:0007669"/>
    <property type="project" value="UniProtKB-KW"/>
</dbReference>
<evidence type="ECO:0000256" key="1">
    <source>
        <dbReference type="ARBA" id="ARBA00004976"/>
    </source>
</evidence>
<dbReference type="FunFam" id="3.30.460.10:FF:000012">
    <property type="entry name" value="GTP pyrophosphokinase YjbM"/>
    <property type="match status" value="1"/>
</dbReference>
<comment type="subunit">
    <text evidence="3">Homotetramer.</text>
</comment>
<dbReference type="PANTHER" id="PTHR47837:SF1">
    <property type="entry name" value="GTP PYROPHOSPHOKINASE YJBM"/>
    <property type="match status" value="1"/>
</dbReference>
<accession>A0A2V2ZGP0</accession>